<feature type="compositionally biased region" description="Basic and acidic residues" evidence="1">
    <location>
        <begin position="197"/>
        <end position="212"/>
    </location>
</feature>
<protein>
    <submittedName>
        <fullName evidence="3">Beta-ketoacyl synthase domain-containing protein</fullName>
    </submittedName>
</protein>
<feature type="region of interest" description="Disordered" evidence="1">
    <location>
        <begin position="196"/>
        <end position="218"/>
    </location>
</feature>
<dbReference type="InterPro" id="IPR029058">
    <property type="entry name" value="AB_hydrolase_fold"/>
</dbReference>
<dbReference type="Gene3D" id="3.40.50.1820">
    <property type="entry name" value="alpha/beta hydrolase"/>
    <property type="match status" value="1"/>
</dbReference>
<dbReference type="Proteomes" id="UP001243330">
    <property type="component" value="Unassembled WGS sequence"/>
</dbReference>
<accession>A0AAD9EE37</accession>
<evidence type="ECO:0000313" key="4">
    <source>
        <dbReference type="Proteomes" id="UP001243330"/>
    </source>
</evidence>
<evidence type="ECO:0000259" key="2">
    <source>
        <dbReference type="PROSITE" id="PS50075"/>
    </source>
</evidence>
<proteinExistence type="predicted"/>
<gene>
    <name evidence="3" type="ORF">CCHR01_12120</name>
</gene>
<evidence type="ECO:0000313" key="3">
    <source>
        <dbReference type="EMBL" id="KAK1845265.1"/>
    </source>
</evidence>
<evidence type="ECO:0000256" key="1">
    <source>
        <dbReference type="SAM" id="MobiDB-lite"/>
    </source>
</evidence>
<organism evidence="3 4">
    <name type="scientific">Colletotrichum chrysophilum</name>
    <dbReference type="NCBI Taxonomy" id="1836956"/>
    <lineage>
        <taxon>Eukaryota</taxon>
        <taxon>Fungi</taxon>
        <taxon>Dikarya</taxon>
        <taxon>Ascomycota</taxon>
        <taxon>Pezizomycotina</taxon>
        <taxon>Sordariomycetes</taxon>
        <taxon>Hypocreomycetidae</taxon>
        <taxon>Glomerellales</taxon>
        <taxon>Glomerellaceae</taxon>
        <taxon>Colletotrichum</taxon>
        <taxon>Colletotrichum gloeosporioides species complex</taxon>
    </lineage>
</organism>
<keyword evidence="4" id="KW-1185">Reference proteome</keyword>
<feature type="domain" description="Carrier" evidence="2">
    <location>
        <begin position="1"/>
        <end position="39"/>
    </location>
</feature>
<sequence>MAIEITAAAKKKTGIDLSMFTIIEYPAIGDLCKALGGAIGATETIYSAPSSHTSTSPPSLSEEVISDEIKSGQKKQQTFFLPPKARVILLHGCPKPGQTPLYMIVDGYSTITSYIHLPSFNTKTAIYVVNSPFIRGPEQMNAQGSIGEAAKLIDDAVIASRPQGALHIGSLSGGGMIGYEVSCQLGDLGSGSLSRWPTDHQHLPTTHQDRNEFCQSPD</sequence>
<dbReference type="InterPro" id="IPR009081">
    <property type="entry name" value="PP-bd_ACP"/>
</dbReference>
<reference evidence="3" key="1">
    <citation type="submission" date="2023-01" db="EMBL/GenBank/DDBJ databases">
        <title>Colletotrichum chrysophilum M932 genome sequence.</title>
        <authorList>
            <person name="Baroncelli R."/>
        </authorList>
    </citation>
    <scope>NUCLEOTIDE SEQUENCE</scope>
    <source>
        <strain evidence="3">M932</strain>
    </source>
</reference>
<dbReference type="SUPFAM" id="SSF53474">
    <property type="entry name" value="alpha/beta-Hydrolases"/>
    <property type="match status" value="1"/>
</dbReference>
<name>A0AAD9EE37_9PEZI</name>
<dbReference type="EMBL" id="JAQOWY010000279">
    <property type="protein sequence ID" value="KAK1845265.1"/>
    <property type="molecule type" value="Genomic_DNA"/>
</dbReference>
<dbReference type="AlphaFoldDB" id="A0AAD9EE37"/>
<dbReference type="PROSITE" id="PS50075">
    <property type="entry name" value="CARRIER"/>
    <property type="match status" value="1"/>
</dbReference>
<comment type="caution">
    <text evidence="3">The sequence shown here is derived from an EMBL/GenBank/DDBJ whole genome shotgun (WGS) entry which is preliminary data.</text>
</comment>